<dbReference type="SUPFAM" id="SSF52922">
    <property type="entry name" value="TK C-terminal domain-like"/>
    <property type="match status" value="1"/>
</dbReference>
<comment type="caution">
    <text evidence="5">The sequence shown here is derived from an EMBL/GenBank/DDBJ whole genome shotgun (WGS) entry which is preliminary data.</text>
</comment>
<protein>
    <submittedName>
        <fullName evidence="5">Alpha-ketoacid dehydrogenase subunit beta</fullName>
    </submittedName>
</protein>
<gene>
    <name evidence="5" type="ORF">GCU60_05515</name>
</gene>
<evidence type="ECO:0000256" key="3">
    <source>
        <dbReference type="ARBA" id="ARBA00023052"/>
    </source>
</evidence>
<dbReference type="FunFam" id="3.40.50.970:FF:000001">
    <property type="entry name" value="Pyruvate dehydrogenase E1 beta subunit"/>
    <property type="match status" value="1"/>
</dbReference>
<proteinExistence type="predicted"/>
<dbReference type="AlphaFoldDB" id="A0A6L9W0C3"/>
<feature type="domain" description="Transketolase-like pyrimidine-binding" evidence="4">
    <location>
        <begin position="4"/>
        <end position="179"/>
    </location>
</feature>
<dbReference type="GO" id="GO:0016491">
    <property type="term" value="F:oxidoreductase activity"/>
    <property type="evidence" value="ECO:0007669"/>
    <property type="project" value="UniProtKB-KW"/>
</dbReference>
<dbReference type="Proteomes" id="UP000479241">
    <property type="component" value="Unassembled WGS sequence"/>
</dbReference>
<dbReference type="Pfam" id="PF02779">
    <property type="entry name" value="Transket_pyr"/>
    <property type="match status" value="1"/>
</dbReference>
<evidence type="ECO:0000313" key="5">
    <source>
        <dbReference type="EMBL" id="NEK85222.1"/>
    </source>
</evidence>
<sequence length="325" mass="34550">MRKLSYSRAINEALAEELARDERVFIMGQDVGAFGGAFGVTRGLHARFGGERVIDTPISEMFLVGGGVGAAITGLRPVVEMQYADFLWNAGDEIVGKMSKWRYMHGGLFTVPMVLRLPEGAAGGAGPEHSTCPEAALLAAAGSYIVIPSTPYDAKGLLKSAIRDDNPVAYFEHKGMYGLKGEVPEEEYTIPLGQADLKRVGDDVSIITWGRMVHRALEAAETAAADGISVEVLDLRCLRPLDVAAIVATVEKTGRVIISHEAGKTGGGGGEIAAIIAEECITSLEAPVRRICGIETPVPQSTHLEQYVVPTAEDLGAAITDIARY</sequence>
<evidence type="ECO:0000313" key="6">
    <source>
        <dbReference type="Proteomes" id="UP000479241"/>
    </source>
</evidence>
<dbReference type="PANTHER" id="PTHR43257">
    <property type="entry name" value="PYRUVATE DEHYDROGENASE E1 COMPONENT BETA SUBUNIT"/>
    <property type="match status" value="1"/>
</dbReference>
<dbReference type="EMBL" id="JAAGWG010000007">
    <property type="protein sequence ID" value="NEK85222.1"/>
    <property type="molecule type" value="Genomic_DNA"/>
</dbReference>
<dbReference type="FunFam" id="3.40.50.920:FF:000001">
    <property type="entry name" value="Pyruvate dehydrogenase E1 beta subunit"/>
    <property type="match status" value="1"/>
</dbReference>
<dbReference type="NCBIfam" id="NF006667">
    <property type="entry name" value="PRK09212.1"/>
    <property type="match status" value="1"/>
</dbReference>
<dbReference type="Pfam" id="PF02780">
    <property type="entry name" value="Transketolase_C"/>
    <property type="match status" value="1"/>
</dbReference>
<dbReference type="GO" id="GO:0000287">
    <property type="term" value="F:magnesium ion binding"/>
    <property type="evidence" value="ECO:0007669"/>
    <property type="project" value="UniProtKB-ARBA"/>
</dbReference>
<dbReference type="Gene3D" id="3.40.50.920">
    <property type="match status" value="1"/>
</dbReference>
<dbReference type="InterPro" id="IPR029061">
    <property type="entry name" value="THDP-binding"/>
</dbReference>
<organism evidence="5 6">
    <name type="scientific">Blastococcus saxobsidens</name>
    <dbReference type="NCBI Taxonomy" id="138336"/>
    <lineage>
        <taxon>Bacteria</taxon>
        <taxon>Bacillati</taxon>
        <taxon>Actinomycetota</taxon>
        <taxon>Actinomycetes</taxon>
        <taxon>Geodermatophilales</taxon>
        <taxon>Geodermatophilaceae</taxon>
        <taxon>Blastococcus</taxon>
    </lineage>
</organism>
<reference evidence="5 6" key="1">
    <citation type="submission" date="2019-12" db="EMBL/GenBank/DDBJ databases">
        <title>the WGS of Blastococcus saxobsidens 67B17.</title>
        <authorList>
            <person name="Jiang Z."/>
        </authorList>
    </citation>
    <scope>NUCLEOTIDE SEQUENCE [LARGE SCALE GENOMIC DNA]</scope>
    <source>
        <strain evidence="5 6">67B17</strain>
    </source>
</reference>
<dbReference type="Gene3D" id="3.40.50.970">
    <property type="match status" value="1"/>
</dbReference>
<dbReference type="InterPro" id="IPR005475">
    <property type="entry name" value="Transketolase-like_Pyr-bd"/>
</dbReference>
<name>A0A6L9W0C3_9ACTN</name>
<dbReference type="InterPro" id="IPR009014">
    <property type="entry name" value="Transketo_C/PFOR_II"/>
</dbReference>
<dbReference type="SUPFAM" id="SSF52518">
    <property type="entry name" value="Thiamin diphosphate-binding fold (THDP-binding)"/>
    <property type="match status" value="1"/>
</dbReference>
<dbReference type="SMART" id="SM00861">
    <property type="entry name" value="Transket_pyr"/>
    <property type="match status" value="1"/>
</dbReference>
<comment type="cofactor">
    <cofactor evidence="1">
        <name>thiamine diphosphate</name>
        <dbReference type="ChEBI" id="CHEBI:58937"/>
    </cofactor>
</comment>
<evidence type="ECO:0000256" key="1">
    <source>
        <dbReference type="ARBA" id="ARBA00001964"/>
    </source>
</evidence>
<keyword evidence="3" id="KW-0786">Thiamine pyrophosphate</keyword>
<accession>A0A6L9W0C3</accession>
<evidence type="ECO:0000259" key="4">
    <source>
        <dbReference type="SMART" id="SM00861"/>
    </source>
</evidence>
<dbReference type="PANTHER" id="PTHR43257:SF2">
    <property type="entry name" value="PYRUVATE DEHYDROGENASE E1 COMPONENT SUBUNIT BETA"/>
    <property type="match status" value="1"/>
</dbReference>
<evidence type="ECO:0000256" key="2">
    <source>
        <dbReference type="ARBA" id="ARBA00023002"/>
    </source>
</evidence>
<keyword evidence="2" id="KW-0560">Oxidoreductase</keyword>
<dbReference type="InterPro" id="IPR033248">
    <property type="entry name" value="Transketolase_C"/>
</dbReference>
<dbReference type="CDD" id="cd07036">
    <property type="entry name" value="TPP_PYR_E1-PDHc-beta_like"/>
    <property type="match status" value="1"/>
</dbReference>